<evidence type="ECO:0000256" key="3">
    <source>
        <dbReference type="ARBA" id="ARBA00022475"/>
    </source>
</evidence>
<evidence type="ECO:0000313" key="8">
    <source>
        <dbReference type="EMBL" id="KAF5330121.1"/>
    </source>
</evidence>
<dbReference type="EMBL" id="JAACJK010000116">
    <property type="protein sequence ID" value="KAF5330121.1"/>
    <property type="molecule type" value="Genomic_DNA"/>
</dbReference>
<dbReference type="GO" id="GO:0015098">
    <property type="term" value="F:molybdate ion transmembrane transporter activity"/>
    <property type="evidence" value="ECO:0007669"/>
    <property type="project" value="InterPro"/>
</dbReference>
<evidence type="ECO:0000313" key="9">
    <source>
        <dbReference type="Proteomes" id="UP000541558"/>
    </source>
</evidence>
<gene>
    <name evidence="8" type="ORF">D9611_010562</name>
</gene>
<evidence type="ECO:0000256" key="6">
    <source>
        <dbReference type="ARBA" id="ARBA00023136"/>
    </source>
</evidence>
<keyword evidence="9" id="KW-1185">Reference proteome</keyword>
<keyword evidence="5 7" id="KW-1133">Transmembrane helix</keyword>
<accession>A0A8H5BW75</accession>
<dbReference type="OrthoDB" id="263957at2759"/>
<dbReference type="Pfam" id="PF05631">
    <property type="entry name" value="MFS_5"/>
    <property type="match status" value="1"/>
</dbReference>
<evidence type="ECO:0000256" key="1">
    <source>
        <dbReference type="ARBA" id="ARBA00004651"/>
    </source>
</evidence>
<protein>
    <submittedName>
        <fullName evidence="8">Uncharacterized protein</fullName>
    </submittedName>
</protein>
<name>A0A8H5BW75_9AGAR</name>
<evidence type="ECO:0000256" key="4">
    <source>
        <dbReference type="ARBA" id="ARBA00022692"/>
    </source>
</evidence>
<dbReference type="PANTHER" id="PTHR23516:SF1">
    <property type="entry name" value="MOLYBDATE-ANION TRANSPORTER"/>
    <property type="match status" value="1"/>
</dbReference>
<dbReference type="InterPro" id="IPR008509">
    <property type="entry name" value="MOT2/MFSD5"/>
</dbReference>
<keyword evidence="6 7" id="KW-0472">Membrane</keyword>
<sequence>MEGRRRKTKGLNGTGLHKGLAFGVFKDHGMDAIVTGPNWLQGPDVYSAYHEQYGYPERTIAFLFVTGFLTAVLAAALVGVWADQQCVVSPRYATNATDINSPACSGRRKLCLDFCITYTLAYGCITMLFLSILLLGNFLCISTSIVFSASWLVSSSALHKCPQPSSPLPWAAPCSPTGWSQQQPGSSWGVTGSFVPPFITSAGLLGLAWVVISGTWAENWGSGGGQADTNTGEFCDAVRNGYFFVTFMISMMLGPGSHAHTILAALLTRSSASQANEAQELLQVTCL</sequence>
<evidence type="ECO:0000256" key="2">
    <source>
        <dbReference type="ARBA" id="ARBA00022448"/>
    </source>
</evidence>
<proteinExistence type="predicted"/>
<keyword evidence="4 7" id="KW-0812">Transmembrane</keyword>
<keyword evidence="2" id="KW-0813">Transport</keyword>
<dbReference type="PANTHER" id="PTHR23516">
    <property type="entry name" value="SAM (S-ADENOSYL METHIONINE) TRANSPORTER"/>
    <property type="match status" value="1"/>
</dbReference>
<evidence type="ECO:0000256" key="5">
    <source>
        <dbReference type="ARBA" id="ARBA00022989"/>
    </source>
</evidence>
<reference evidence="8 9" key="1">
    <citation type="journal article" date="2020" name="ISME J.">
        <title>Uncovering the hidden diversity of litter-decomposition mechanisms in mushroom-forming fungi.</title>
        <authorList>
            <person name="Floudas D."/>
            <person name="Bentzer J."/>
            <person name="Ahren D."/>
            <person name="Johansson T."/>
            <person name="Persson P."/>
            <person name="Tunlid A."/>
        </authorList>
    </citation>
    <scope>NUCLEOTIDE SEQUENCE [LARGE SCALE GENOMIC DNA]</scope>
    <source>
        <strain evidence="8 9">CBS 175.51</strain>
    </source>
</reference>
<comment type="caution">
    <text evidence="8">The sequence shown here is derived from an EMBL/GenBank/DDBJ whole genome shotgun (WGS) entry which is preliminary data.</text>
</comment>
<organism evidence="8 9">
    <name type="scientific">Ephemerocybe angulata</name>
    <dbReference type="NCBI Taxonomy" id="980116"/>
    <lineage>
        <taxon>Eukaryota</taxon>
        <taxon>Fungi</taxon>
        <taxon>Dikarya</taxon>
        <taxon>Basidiomycota</taxon>
        <taxon>Agaricomycotina</taxon>
        <taxon>Agaricomycetes</taxon>
        <taxon>Agaricomycetidae</taxon>
        <taxon>Agaricales</taxon>
        <taxon>Agaricineae</taxon>
        <taxon>Psathyrellaceae</taxon>
        <taxon>Ephemerocybe</taxon>
    </lineage>
</organism>
<feature type="transmembrane region" description="Helical" evidence="7">
    <location>
        <begin position="60"/>
        <end position="82"/>
    </location>
</feature>
<evidence type="ECO:0000256" key="7">
    <source>
        <dbReference type="SAM" id="Phobius"/>
    </source>
</evidence>
<dbReference type="GO" id="GO:0005886">
    <property type="term" value="C:plasma membrane"/>
    <property type="evidence" value="ECO:0007669"/>
    <property type="project" value="UniProtKB-SubCell"/>
</dbReference>
<dbReference type="Proteomes" id="UP000541558">
    <property type="component" value="Unassembled WGS sequence"/>
</dbReference>
<feature type="transmembrane region" description="Helical" evidence="7">
    <location>
        <begin position="120"/>
        <end position="153"/>
    </location>
</feature>
<keyword evidence="3" id="KW-1003">Cell membrane</keyword>
<dbReference type="AlphaFoldDB" id="A0A8H5BW75"/>
<comment type="subcellular location">
    <subcellularLocation>
        <location evidence="1">Cell membrane</location>
        <topology evidence="1">Multi-pass membrane protein</topology>
    </subcellularLocation>
</comment>